<dbReference type="EMBL" id="JAHQIW010007412">
    <property type="protein sequence ID" value="KAJ1374210.1"/>
    <property type="molecule type" value="Genomic_DNA"/>
</dbReference>
<feature type="region of interest" description="Disordered" evidence="1">
    <location>
        <begin position="18"/>
        <end position="84"/>
    </location>
</feature>
<reference evidence="2" key="1">
    <citation type="submission" date="2021-06" db="EMBL/GenBank/DDBJ databases">
        <title>Parelaphostrongylus tenuis whole genome reference sequence.</title>
        <authorList>
            <person name="Garwood T.J."/>
            <person name="Larsen P.A."/>
            <person name="Fountain-Jones N.M."/>
            <person name="Garbe J.R."/>
            <person name="Macchietto M.G."/>
            <person name="Kania S.A."/>
            <person name="Gerhold R.W."/>
            <person name="Richards J.E."/>
            <person name="Wolf T.M."/>
        </authorList>
    </citation>
    <scope>NUCLEOTIDE SEQUENCE</scope>
    <source>
        <strain evidence="2">MNPRO001-30</strain>
        <tissue evidence="2">Meninges</tissue>
    </source>
</reference>
<feature type="non-terminal residue" evidence="2">
    <location>
        <position position="84"/>
    </location>
</feature>
<comment type="caution">
    <text evidence="2">The sequence shown here is derived from an EMBL/GenBank/DDBJ whole genome shotgun (WGS) entry which is preliminary data.</text>
</comment>
<organism evidence="2 3">
    <name type="scientific">Parelaphostrongylus tenuis</name>
    <name type="common">Meningeal worm</name>
    <dbReference type="NCBI Taxonomy" id="148309"/>
    <lineage>
        <taxon>Eukaryota</taxon>
        <taxon>Metazoa</taxon>
        <taxon>Ecdysozoa</taxon>
        <taxon>Nematoda</taxon>
        <taxon>Chromadorea</taxon>
        <taxon>Rhabditida</taxon>
        <taxon>Rhabditina</taxon>
        <taxon>Rhabditomorpha</taxon>
        <taxon>Strongyloidea</taxon>
        <taxon>Metastrongylidae</taxon>
        <taxon>Parelaphostrongylus</taxon>
    </lineage>
</organism>
<name>A0AAD5WLL3_PARTN</name>
<protein>
    <submittedName>
        <fullName evidence="2">Uncharacterized protein</fullName>
    </submittedName>
</protein>
<dbReference type="Proteomes" id="UP001196413">
    <property type="component" value="Unassembled WGS sequence"/>
</dbReference>
<evidence type="ECO:0000313" key="3">
    <source>
        <dbReference type="Proteomes" id="UP001196413"/>
    </source>
</evidence>
<accession>A0AAD5WLL3</accession>
<dbReference type="AlphaFoldDB" id="A0AAD5WLL3"/>
<evidence type="ECO:0000313" key="2">
    <source>
        <dbReference type="EMBL" id="KAJ1374210.1"/>
    </source>
</evidence>
<keyword evidence="3" id="KW-1185">Reference proteome</keyword>
<sequence length="84" mass="9878">MARFTTVRTEELLDDDEERNLVNATRKASTDPLKTGRISEEKRAENQLTSMRRRYGKTVMGNYGKVAHKERKDEKKKQRRPPKT</sequence>
<proteinExistence type="predicted"/>
<evidence type="ECO:0000256" key="1">
    <source>
        <dbReference type="SAM" id="MobiDB-lite"/>
    </source>
</evidence>
<gene>
    <name evidence="2" type="ORF">KIN20_036843</name>
</gene>